<reference evidence="8 9" key="1">
    <citation type="journal article" date="2011" name="Nature">
        <title>Genome sequencing reveals insights into physiology and longevity of the naked mole rat.</title>
        <authorList>
            <person name="Kim E.B."/>
            <person name="Fang X."/>
            <person name="Fushan A.A."/>
            <person name="Huang Z."/>
            <person name="Lobanov A.V."/>
            <person name="Han L."/>
            <person name="Marino S.M."/>
            <person name="Sun X."/>
            <person name="Turanov A.A."/>
            <person name="Yang P."/>
            <person name="Yim S.H."/>
            <person name="Zhao X."/>
            <person name="Kasaikina M.V."/>
            <person name="Stoletzki N."/>
            <person name="Peng C."/>
            <person name="Polak P."/>
            <person name="Xiong Z."/>
            <person name="Kiezun A."/>
            <person name="Zhu Y."/>
            <person name="Chen Y."/>
            <person name="Kryukov G.V."/>
            <person name="Zhang Q."/>
            <person name="Peshkin L."/>
            <person name="Yang L."/>
            <person name="Bronson R.T."/>
            <person name="Buffenstein R."/>
            <person name="Wang B."/>
            <person name="Han C."/>
            <person name="Li Q."/>
            <person name="Chen L."/>
            <person name="Zhao W."/>
            <person name="Sunyaev S.R."/>
            <person name="Park T.J."/>
            <person name="Zhang G."/>
            <person name="Wang J."/>
            <person name="Gladyshev V.N."/>
        </authorList>
    </citation>
    <scope>NUCLEOTIDE SEQUENCE [LARGE SCALE GENOMIC DNA]</scope>
</reference>
<organism evidence="8 9">
    <name type="scientific">Heterocephalus glaber</name>
    <name type="common">Naked mole rat</name>
    <dbReference type="NCBI Taxonomy" id="10181"/>
    <lineage>
        <taxon>Eukaryota</taxon>
        <taxon>Metazoa</taxon>
        <taxon>Chordata</taxon>
        <taxon>Craniata</taxon>
        <taxon>Vertebrata</taxon>
        <taxon>Euteleostomi</taxon>
        <taxon>Mammalia</taxon>
        <taxon>Eutheria</taxon>
        <taxon>Euarchontoglires</taxon>
        <taxon>Glires</taxon>
        <taxon>Rodentia</taxon>
        <taxon>Hystricomorpha</taxon>
        <taxon>Bathyergidae</taxon>
        <taxon>Heterocephalus</taxon>
    </lineage>
</organism>
<dbReference type="Proteomes" id="UP000006813">
    <property type="component" value="Unassembled WGS sequence"/>
</dbReference>
<gene>
    <name evidence="8" type="ORF">GW7_17335</name>
</gene>
<evidence type="ECO:0000256" key="6">
    <source>
        <dbReference type="SAM" id="Phobius"/>
    </source>
</evidence>
<protein>
    <submittedName>
        <fullName evidence="8">Olfactory receptor 2T1</fullName>
    </submittedName>
</protein>
<sequence length="124" mass="14229">MVRAMEGHNISFTDFTILGLFNREETSHLLFATISTIFLTTLLANGMMIFLIHTDLHLHSLMYFLLCHLSLIDMMYISTIMPKMLVDYVLGQRTISFEGCTVQQSLYLTLVEAEFFLLGLMAHD</sequence>
<evidence type="ECO:0000256" key="2">
    <source>
        <dbReference type="ARBA" id="ARBA00022692"/>
    </source>
</evidence>
<dbReference type="InterPro" id="IPR000276">
    <property type="entry name" value="GPCR_Rhodpsn"/>
</dbReference>
<dbReference type="GO" id="GO:0004930">
    <property type="term" value="F:G protein-coupled receptor activity"/>
    <property type="evidence" value="ECO:0007669"/>
    <property type="project" value="InterPro"/>
</dbReference>
<dbReference type="InParanoid" id="G5B0G4"/>
<keyword evidence="2 6" id="KW-0812">Transmembrane</keyword>
<dbReference type="Pfam" id="PF00001">
    <property type="entry name" value="7tm_1"/>
    <property type="match status" value="1"/>
</dbReference>
<keyword evidence="4 6" id="KW-0472">Membrane</keyword>
<proteinExistence type="predicted"/>
<keyword evidence="5 8" id="KW-0675">Receptor</keyword>
<evidence type="ECO:0000313" key="8">
    <source>
        <dbReference type="EMBL" id="EHB02775.1"/>
    </source>
</evidence>
<dbReference type="STRING" id="10181.G5B0G4"/>
<accession>G5B0G4</accession>
<dbReference type="PROSITE" id="PS50262">
    <property type="entry name" value="G_PROTEIN_RECEP_F1_2"/>
    <property type="match status" value="1"/>
</dbReference>
<evidence type="ECO:0000256" key="1">
    <source>
        <dbReference type="ARBA" id="ARBA00004141"/>
    </source>
</evidence>
<evidence type="ECO:0000256" key="3">
    <source>
        <dbReference type="ARBA" id="ARBA00022989"/>
    </source>
</evidence>
<feature type="transmembrane region" description="Helical" evidence="6">
    <location>
        <begin position="58"/>
        <end position="77"/>
    </location>
</feature>
<name>G5B0G4_HETGA</name>
<feature type="domain" description="G-protein coupled receptors family 1 profile" evidence="7">
    <location>
        <begin position="44"/>
        <end position="124"/>
    </location>
</feature>
<evidence type="ECO:0000256" key="5">
    <source>
        <dbReference type="ARBA" id="ARBA00023170"/>
    </source>
</evidence>
<evidence type="ECO:0000313" key="9">
    <source>
        <dbReference type="Proteomes" id="UP000006813"/>
    </source>
</evidence>
<dbReference type="SUPFAM" id="SSF81321">
    <property type="entry name" value="Family A G protein-coupled receptor-like"/>
    <property type="match status" value="1"/>
</dbReference>
<keyword evidence="3 6" id="KW-1133">Transmembrane helix</keyword>
<dbReference type="GO" id="GO:0016020">
    <property type="term" value="C:membrane"/>
    <property type="evidence" value="ECO:0007669"/>
    <property type="project" value="UniProtKB-SubCell"/>
</dbReference>
<dbReference type="EMBL" id="JH167816">
    <property type="protein sequence ID" value="EHB02775.1"/>
    <property type="molecule type" value="Genomic_DNA"/>
</dbReference>
<evidence type="ECO:0000256" key="4">
    <source>
        <dbReference type="ARBA" id="ARBA00023136"/>
    </source>
</evidence>
<dbReference type="InterPro" id="IPR017452">
    <property type="entry name" value="GPCR_Rhodpsn_7TM"/>
</dbReference>
<evidence type="ECO:0000259" key="7">
    <source>
        <dbReference type="PROSITE" id="PS50262"/>
    </source>
</evidence>
<dbReference type="AlphaFoldDB" id="G5B0G4"/>
<feature type="transmembrane region" description="Helical" evidence="6">
    <location>
        <begin position="29"/>
        <end position="52"/>
    </location>
</feature>
<comment type="subcellular location">
    <subcellularLocation>
        <location evidence="1">Membrane</location>
        <topology evidence="1">Multi-pass membrane protein</topology>
    </subcellularLocation>
</comment>
<dbReference type="Gene3D" id="1.20.1070.10">
    <property type="entry name" value="Rhodopsin 7-helix transmembrane proteins"/>
    <property type="match status" value="1"/>
</dbReference>
<dbReference type="PANTHER" id="PTHR26453">
    <property type="entry name" value="OLFACTORY RECEPTOR"/>
    <property type="match status" value="1"/>
</dbReference>